<sequence length="101" mass="11309">MHRRQKGATTMPKMIIAIVDTLANEVTGPLWTWQNAAPAIRQFGDLVTDQKTQIAQHPEDYDLVQVGILEDDLTITPRKEVIITGRAIKAAQDEFNGRTKP</sequence>
<name>A0A4P8PKU5_9VIRU</name>
<proteinExistence type="predicted"/>
<accession>A0A4P8PKU5</accession>
<reference evidence="1" key="1">
    <citation type="submission" date="2018-12" db="EMBL/GenBank/DDBJ databases">
        <title>Singled stranded DNA viruses identified in blackflies (Austrosimulium ungulatum) sampled in New Zealand.</title>
        <authorList>
            <person name="Kraberger S."/>
            <person name="Fontenele R.S."/>
            <person name="Schmidlin K."/>
            <person name="Walters M."/>
            <person name="Varsani A."/>
        </authorList>
    </citation>
    <scope>NUCLEOTIDE SEQUENCE [LARGE SCALE GENOMIC DNA]</scope>
    <source>
        <strain evidence="1">211</strain>
    </source>
</reference>
<dbReference type="Pfam" id="PF20577">
    <property type="entry name" value="Phage_ORF5"/>
    <property type="match status" value="1"/>
</dbReference>
<dbReference type="InterPro" id="IPR046781">
    <property type="entry name" value="Phage_ORF5"/>
</dbReference>
<evidence type="ECO:0000313" key="1">
    <source>
        <dbReference type="EMBL" id="QCQ85142.1"/>
    </source>
</evidence>
<protein>
    <submittedName>
        <fullName evidence="1">Nonstructural protein</fullName>
    </submittedName>
</protein>
<organism evidence="1">
    <name type="scientific">Blackfly microvirus SF02</name>
    <dbReference type="NCBI Taxonomy" id="2576452"/>
    <lineage>
        <taxon>Viruses</taxon>
        <taxon>Monodnaviria</taxon>
        <taxon>Sangervirae</taxon>
        <taxon>Phixviricota</taxon>
        <taxon>Malgrandaviricetes</taxon>
        <taxon>Petitvirales</taxon>
        <taxon>Microviridae</taxon>
        <taxon>Microvirus</taxon>
    </lineage>
</organism>
<dbReference type="EMBL" id="MK249233">
    <property type="protein sequence ID" value="QCQ85142.1"/>
    <property type="molecule type" value="Genomic_DNA"/>
</dbReference>
<dbReference type="Proteomes" id="UP000322468">
    <property type="component" value="Segment"/>
</dbReference>